<keyword evidence="4 6" id="KW-1133">Transmembrane helix</keyword>
<dbReference type="PANTHER" id="PTHR42770">
    <property type="entry name" value="AMINO ACID TRANSPORTER-RELATED"/>
    <property type="match status" value="1"/>
</dbReference>
<organism evidence="7 8">
    <name type="scientific">Mycoplasmoides gallisepticum</name>
    <name type="common">Mycoplasma gallisepticum</name>
    <dbReference type="NCBI Taxonomy" id="2096"/>
    <lineage>
        <taxon>Bacteria</taxon>
        <taxon>Bacillati</taxon>
        <taxon>Mycoplasmatota</taxon>
        <taxon>Mycoplasmoidales</taxon>
        <taxon>Mycoplasmoidaceae</taxon>
        <taxon>Mycoplasmoides</taxon>
    </lineage>
</organism>
<reference evidence="7 8" key="1">
    <citation type="submission" date="2016-06" db="EMBL/GenBank/DDBJ databases">
        <authorList>
            <person name="Ricketts C."/>
            <person name="Pickler L."/>
            <person name="Maurer J."/>
            <person name="Ayyampalayam S."/>
            <person name="Garcia M."/>
            <person name="Ferguson-Noel N.M."/>
        </authorList>
    </citation>
    <scope>NUCLEOTIDE SEQUENCE [LARGE SCALE GENOMIC DNA]</scope>
    <source>
        <strain evidence="7 8">K6356</strain>
    </source>
</reference>
<keyword evidence="3 6" id="KW-0812">Transmembrane</keyword>
<feature type="transmembrane region" description="Helical" evidence="6">
    <location>
        <begin position="225"/>
        <end position="246"/>
    </location>
</feature>
<feature type="transmembrane region" description="Helical" evidence="6">
    <location>
        <begin position="352"/>
        <end position="375"/>
    </location>
</feature>
<evidence type="ECO:0000256" key="3">
    <source>
        <dbReference type="ARBA" id="ARBA00022692"/>
    </source>
</evidence>
<name>A0AB36DRX7_MYCGL</name>
<evidence type="ECO:0000313" key="8">
    <source>
        <dbReference type="Proteomes" id="UP000092188"/>
    </source>
</evidence>
<dbReference type="PIRSF" id="PIRSF006060">
    <property type="entry name" value="AA_transporter"/>
    <property type="match status" value="1"/>
</dbReference>
<dbReference type="Gene3D" id="1.20.1740.10">
    <property type="entry name" value="Amino acid/polyamine transporter I"/>
    <property type="match status" value="1"/>
</dbReference>
<dbReference type="Pfam" id="PF13520">
    <property type="entry name" value="AA_permease_2"/>
    <property type="match status" value="1"/>
</dbReference>
<dbReference type="Proteomes" id="UP000092188">
    <property type="component" value="Unassembled WGS sequence"/>
</dbReference>
<feature type="transmembrane region" description="Helical" evidence="6">
    <location>
        <begin position="258"/>
        <end position="277"/>
    </location>
</feature>
<feature type="transmembrane region" description="Helical" evidence="6">
    <location>
        <begin position="35"/>
        <end position="60"/>
    </location>
</feature>
<gene>
    <name evidence="7" type="ORF">BAY36_03355</name>
</gene>
<evidence type="ECO:0000256" key="2">
    <source>
        <dbReference type="ARBA" id="ARBA00022475"/>
    </source>
</evidence>
<protein>
    <submittedName>
        <fullName evidence="7">Amino acid permease</fullName>
    </submittedName>
</protein>
<evidence type="ECO:0000256" key="1">
    <source>
        <dbReference type="ARBA" id="ARBA00004651"/>
    </source>
</evidence>
<dbReference type="GO" id="GO:0005886">
    <property type="term" value="C:plasma membrane"/>
    <property type="evidence" value="ECO:0007669"/>
    <property type="project" value="UniProtKB-SubCell"/>
</dbReference>
<keyword evidence="2" id="KW-1003">Cell membrane</keyword>
<feature type="transmembrane region" description="Helical" evidence="6">
    <location>
        <begin position="190"/>
        <end position="213"/>
    </location>
</feature>
<accession>A0AB36DRX7</accession>
<evidence type="ECO:0000313" key="7">
    <source>
        <dbReference type="EMBL" id="OBU78454.1"/>
    </source>
</evidence>
<dbReference type="GO" id="GO:0022857">
    <property type="term" value="F:transmembrane transporter activity"/>
    <property type="evidence" value="ECO:0007669"/>
    <property type="project" value="InterPro"/>
</dbReference>
<proteinExistence type="predicted"/>
<comment type="caution">
    <text evidence="7">The sequence shown here is derived from an EMBL/GenBank/DDBJ whole genome shotgun (WGS) entry which is preliminary data.</text>
</comment>
<dbReference type="PANTHER" id="PTHR42770:SF18">
    <property type="entry name" value="ARGININE_AGMATINE ANTIPORTER"/>
    <property type="match status" value="1"/>
</dbReference>
<feature type="transmembrane region" description="Helical" evidence="6">
    <location>
        <begin position="419"/>
        <end position="438"/>
    </location>
</feature>
<dbReference type="InterPro" id="IPR002293">
    <property type="entry name" value="AA/rel_permease1"/>
</dbReference>
<evidence type="ECO:0000256" key="4">
    <source>
        <dbReference type="ARBA" id="ARBA00022989"/>
    </source>
</evidence>
<keyword evidence="5 6" id="KW-0472">Membrane</keyword>
<dbReference type="InterPro" id="IPR050367">
    <property type="entry name" value="APC_superfamily"/>
</dbReference>
<dbReference type="EMBL" id="MAGQ01000010">
    <property type="protein sequence ID" value="OBU78454.1"/>
    <property type="molecule type" value="Genomic_DNA"/>
</dbReference>
<feature type="transmembrane region" description="Helical" evidence="6">
    <location>
        <begin position="319"/>
        <end position="340"/>
    </location>
</feature>
<sequence length="476" mass="53751">MTKKTFNDRTFALLTINYVVGFGFIATIVDIVNIGYWAILILFLTSFIATATAFAFSRLISAFPNETGGSISYAKKTNYKFLTCFTGFNQYVQVPLFAATGPLFLVRIAEVLTANETTLWIVRGVSIAFYISLVLLVVLRVRVSKWFIFATAIIKWISLGIGIIGLVILVARNASNLVENFKNVKDVNAYLIFSTIITFMFAFGGVETTPNIANNVQFNKFSKALIIAIVTIIGFYTIAYILFLNLNLKLISDGFIQVYKTVLGTTGLVIFLIYLLFYNISSTMTSTLANPKVLVSAAQIGFLPSFLTKTNRFNQHRNAIITNAVLIIVSMFIFTLLPMFLKLNTNFFRNVINMGTIAFLLQYVLSFITIFVLVKQKKITNIRWWELLFYGLAVLFILVPSIIYLFPLLVGQSWTVENTITIVTYAIFFLVFLIYFFIANHKNKINLDAKIEEPQEDKKVVVNQENQQLNENKGAV</sequence>
<comment type="subcellular location">
    <subcellularLocation>
        <location evidence="1">Cell membrane</location>
        <topology evidence="1">Multi-pass membrane protein</topology>
    </subcellularLocation>
</comment>
<feature type="transmembrane region" description="Helical" evidence="6">
    <location>
        <begin position="387"/>
        <end position="407"/>
    </location>
</feature>
<feature type="transmembrane region" description="Helical" evidence="6">
    <location>
        <begin position="81"/>
        <end position="105"/>
    </location>
</feature>
<evidence type="ECO:0000256" key="5">
    <source>
        <dbReference type="ARBA" id="ARBA00023136"/>
    </source>
</evidence>
<feature type="transmembrane region" description="Helical" evidence="6">
    <location>
        <begin position="146"/>
        <end position="170"/>
    </location>
</feature>
<dbReference type="AlphaFoldDB" id="A0AB36DRX7"/>
<evidence type="ECO:0000256" key="6">
    <source>
        <dbReference type="SAM" id="Phobius"/>
    </source>
</evidence>
<feature type="transmembrane region" description="Helical" evidence="6">
    <location>
        <begin position="12"/>
        <end position="29"/>
    </location>
</feature>
<feature type="transmembrane region" description="Helical" evidence="6">
    <location>
        <begin position="117"/>
        <end position="139"/>
    </location>
</feature>
<dbReference type="RefSeq" id="WP_065165177.1">
    <property type="nucleotide sequence ID" value="NZ_CP044225.1"/>
</dbReference>